<dbReference type="Pfam" id="PF14863">
    <property type="entry name" value="Alkyl_sulf_dimr"/>
    <property type="match status" value="1"/>
</dbReference>
<accession>A0ABW9QSS5</accession>
<dbReference type="Gene3D" id="1.25.40.880">
    <property type="entry name" value="Alkyl sulfatase, dimerisation domain"/>
    <property type="match status" value="1"/>
</dbReference>
<dbReference type="EMBL" id="WJHE01000418">
    <property type="protein sequence ID" value="MST32882.1"/>
    <property type="molecule type" value="Genomic_DNA"/>
</dbReference>
<name>A0ABW9QSS5_9ACTN</name>
<reference evidence="2 3" key="1">
    <citation type="submission" date="2019-11" db="EMBL/GenBank/DDBJ databases">
        <title>Acidiferrimicrobium australis gen. nov., sp. nov., an acidophilic and obligately heterotrophic, member of the Actinobacteria that catalyses dissimilatory oxido- reduction of iron isolated from metal-rich acidic water in Chile.</title>
        <authorList>
            <person name="Gonzalez D."/>
            <person name="Huber K."/>
            <person name="Hedrich S."/>
            <person name="Rojas-Villalobos C."/>
            <person name="Quatrini R."/>
            <person name="Dinamarca M.A."/>
            <person name="Schwarz A."/>
            <person name="Canales C."/>
            <person name="Nancucheo I."/>
        </authorList>
    </citation>
    <scope>NUCLEOTIDE SEQUENCE [LARGE SCALE GENOMIC DNA]</scope>
    <source>
        <strain evidence="2 3">USS-CCA1</strain>
    </source>
</reference>
<protein>
    <recommendedName>
        <fullName evidence="1">Alkyl sulfatase dimerisation domain-containing protein</fullName>
    </recommendedName>
</protein>
<dbReference type="Proteomes" id="UP000437736">
    <property type="component" value="Unassembled WGS sequence"/>
</dbReference>
<evidence type="ECO:0000259" key="1">
    <source>
        <dbReference type="Pfam" id="PF14863"/>
    </source>
</evidence>
<feature type="domain" description="Alkyl sulfatase dimerisation" evidence="1">
    <location>
        <begin position="1"/>
        <end position="53"/>
    </location>
</feature>
<keyword evidence="3" id="KW-1185">Reference proteome</keyword>
<sequence>MRLACHLVEFAVLADPASAAAHAARAGIYERRAAAQTSSMARNILRHAARSSAQGQRDITPDL</sequence>
<organism evidence="2 3">
    <name type="scientific">Acidiferrimicrobium australe</name>
    <dbReference type="NCBI Taxonomy" id="2664430"/>
    <lineage>
        <taxon>Bacteria</taxon>
        <taxon>Bacillati</taxon>
        <taxon>Actinomycetota</taxon>
        <taxon>Acidimicrobiia</taxon>
        <taxon>Acidimicrobiales</taxon>
        <taxon>Acidimicrobiaceae</taxon>
        <taxon>Acidiferrimicrobium</taxon>
    </lineage>
</organism>
<gene>
    <name evidence="2" type="ORF">GHK86_09140</name>
</gene>
<dbReference type="InterPro" id="IPR038536">
    <property type="entry name" value="Alkyl/aryl-sulf_dimr_sf"/>
</dbReference>
<evidence type="ECO:0000313" key="2">
    <source>
        <dbReference type="EMBL" id="MST32882.1"/>
    </source>
</evidence>
<evidence type="ECO:0000313" key="3">
    <source>
        <dbReference type="Proteomes" id="UP000437736"/>
    </source>
</evidence>
<proteinExistence type="predicted"/>
<dbReference type="InterPro" id="IPR029228">
    <property type="entry name" value="Alkyl_sulf_dimr"/>
</dbReference>
<comment type="caution">
    <text evidence="2">The sequence shown here is derived from an EMBL/GenBank/DDBJ whole genome shotgun (WGS) entry which is preliminary data.</text>
</comment>